<dbReference type="PANTHER" id="PTHR30615:SF8">
    <property type="entry name" value="UPF0047 PROTEIN C4A8.02C"/>
    <property type="match status" value="1"/>
</dbReference>
<accession>A0AAE4APY7</accession>
<dbReference type="PANTHER" id="PTHR30615">
    <property type="entry name" value="UNCHARACTERIZED PROTEIN YJBQ-RELATED"/>
    <property type="match status" value="1"/>
</dbReference>
<dbReference type="AlphaFoldDB" id="A0AAE4APY7"/>
<dbReference type="Proteomes" id="UP001238163">
    <property type="component" value="Unassembled WGS sequence"/>
</dbReference>
<protein>
    <submittedName>
        <fullName evidence="2">Secondary thiamine-phosphate synthase enzyme</fullName>
    </submittedName>
</protein>
<evidence type="ECO:0000313" key="3">
    <source>
        <dbReference type="Proteomes" id="UP001238163"/>
    </source>
</evidence>
<dbReference type="EMBL" id="JAUSVL010000001">
    <property type="protein sequence ID" value="MDQ0289902.1"/>
    <property type="molecule type" value="Genomic_DNA"/>
</dbReference>
<sequence length="133" mass="14501">MAELKIDTNDANEIIDISNRINAAIPASFSNGICHLFCTHTTAAITVTEKMDPDVKHDIIAKLDKMIPAKEPYYLHSGGNSAAHIKTILVGSSLSIPIKNGNLELGPWQGVCLCEFDGPRSRKVKVVCQKLEE</sequence>
<dbReference type="RefSeq" id="WP_307261341.1">
    <property type="nucleotide sequence ID" value="NZ_JAUSVL010000001.1"/>
</dbReference>
<dbReference type="InterPro" id="IPR001602">
    <property type="entry name" value="UPF0047_YjbQ-like"/>
</dbReference>
<evidence type="ECO:0000256" key="1">
    <source>
        <dbReference type="ARBA" id="ARBA00005534"/>
    </source>
</evidence>
<dbReference type="PIRSF" id="PIRSF004681">
    <property type="entry name" value="UCP004681"/>
    <property type="match status" value="1"/>
</dbReference>
<dbReference type="Pfam" id="PF01894">
    <property type="entry name" value="YjbQ"/>
    <property type="match status" value="1"/>
</dbReference>
<reference evidence="2" key="1">
    <citation type="submission" date="2023-07" db="EMBL/GenBank/DDBJ databases">
        <title>Genomic Encyclopedia of Type Strains, Phase IV (KMG-IV): sequencing the most valuable type-strain genomes for metagenomic binning, comparative biology and taxonomic classification.</title>
        <authorList>
            <person name="Goeker M."/>
        </authorList>
    </citation>
    <scope>NUCLEOTIDE SEQUENCE</scope>
    <source>
        <strain evidence="2">DSM 24202</strain>
    </source>
</reference>
<gene>
    <name evidence="2" type="ORF">J3R75_002009</name>
</gene>
<comment type="caution">
    <text evidence="2">The sequence shown here is derived from an EMBL/GenBank/DDBJ whole genome shotgun (WGS) entry which is preliminary data.</text>
</comment>
<evidence type="ECO:0000313" key="2">
    <source>
        <dbReference type="EMBL" id="MDQ0289902.1"/>
    </source>
</evidence>
<dbReference type="InterPro" id="IPR035917">
    <property type="entry name" value="YjbQ-like_sf"/>
</dbReference>
<organism evidence="2 3">
    <name type="scientific">Oligosphaera ethanolica</name>
    <dbReference type="NCBI Taxonomy" id="760260"/>
    <lineage>
        <taxon>Bacteria</taxon>
        <taxon>Pseudomonadati</taxon>
        <taxon>Lentisphaerota</taxon>
        <taxon>Oligosphaeria</taxon>
        <taxon>Oligosphaerales</taxon>
        <taxon>Oligosphaeraceae</taxon>
        <taxon>Oligosphaera</taxon>
    </lineage>
</organism>
<name>A0AAE4APY7_9BACT</name>
<dbReference type="NCBIfam" id="TIGR00149">
    <property type="entry name" value="TIGR00149_YjbQ"/>
    <property type="match status" value="1"/>
</dbReference>
<dbReference type="SUPFAM" id="SSF111038">
    <property type="entry name" value="YjbQ-like"/>
    <property type="match status" value="1"/>
</dbReference>
<dbReference type="Gene3D" id="2.60.120.460">
    <property type="entry name" value="YjbQ-like"/>
    <property type="match status" value="1"/>
</dbReference>
<proteinExistence type="inferred from homology"/>
<keyword evidence="3" id="KW-1185">Reference proteome</keyword>
<comment type="similarity">
    <text evidence="1">Belongs to the UPF0047 family.</text>
</comment>